<accession>A0ACB7Z1G3</accession>
<organism evidence="1 2">
    <name type="scientific">Vaccinium darrowii</name>
    <dbReference type="NCBI Taxonomy" id="229202"/>
    <lineage>
        <taxon>Eukaryota</taxon>
        <taxon>Viridiplantae</taxon>
        <taxon>Streptophyta</taxon>
        <taxon>Embryophyta</taxon>
        <taxon>Tracheophyta</taxon>
        <taxon>Spermatophyta</taxon>
        <taxon>Magnoliopsida</taxon>
        <taxon>eudicotyledons</taxon>
        <taxon>Gunneridae</taxon>
        <taxon>Pentapetalae</taxon>
        <taxon>asterids</taxon>
        <taxon>Ericales</taxon>
        <taxon>Ericaceae</taxon>
        <taxon>Vaccinioideae</taxon>
        <taxon>Vaccinieae</taxon>
        <taxon>Vaccinium</taxon>
    </lineage>
</organism>
<name>A0ACB7Z1G3_9ERIC</name>
<evidence type="ECO:0000313" key="1">
    <source>
        <dbReference type="EMBL" id="KAH7859574.1"/>
    </source>
</evidence>
<dbReference type="EMBL" id="CM037154">
    <property type="protein sequence ID" value="KAH7859574.1"/>
    <property type="molecule type" value="Genomic_DNA"/>
</dbReference>
<keyword evidence="2" id="KW-1185">Reference proteome</keyword>
<reference evidence="1 2" key="1">
    <citation type="journal article" date="2021" name="Hortic Res">
        <title>High-quality reference genome and annotation aids understanding of berry development for evergreen blueberry (Vaccinium darrowii).</title>
        <authorList>
            <person name="Yu J."/>
            <person name="Hulse-Kemp A.M."/>
            <person name="Babiker E."/>
            <person name="Staton M."/>
        </authorList>
    </citation>
    <scope>NUCLEOTIDE SEQUENCE [LARGE SCALE GENOMIC DNA]</scope>
    <source>
        <strain evidence="2">cv. NJ 8807/NJ 8810</strain>
        <tissue evidence="1">Young leaf</tissue>
    </source>
</reference>
<gene>
    <name evidence="1" type="ORF">Vadar_002750</name>
</gene>
<evidence type="ECO:0000313" key="2">
    <source>
        <dbReference type="Proteomes" id="UP000828048"/>
    </source>
</evidence>
<dbReference type="Proteomes" id="UP000828048">
    <property type="component" value="Chromosome 4"/>
</dbReference>
<proteinExistence type="predicted"/>
<comment type="caution">
    <text evidence="1">The sequence shown here is derived from an EMBL/GenBank/DDBJ whole genome shotgun (WGS) entry which is preliminary data.</text>
</comment>
<sequence>MFHSKKPAGSMNHNNNNTDRVVVPPMCVQGDSGLVLTTDPKPRLRWTVELHERFVDAVTQLGGPDKATPKTIMRVMGVKGLTLYHLKSHLQKFRLGKQPHKEFNDHSTAKDGERLALELQRNTASASGIIGRSMNDNVHFTDGIRMQMEVQRRLHEQLEVQRHLQLRIEAQGKYMQTILEKACQTLAGENMGAAPGGGGGGGGSSNYNNKQGEGIHVLTGDMKDFGSPVLVNFPSIQDLNIYGGSDHDHDHHQHHVQHNMDKSSPLDDGFHMMPNTHHHENNIMNCPPGKNKRPINPYGSSGSTSNSTSTVGKSPLMWSDDFRLQDQLGPGGSSSTTLGSQDHHDHHDHDPFKATDHHHIIHESSNFSSSEMFETKPVLSGDIHHHHHEKKFDAISSSRLERPSPRRAPLSSDHHHHLPHRIISPPPHLMNTSAAATAAAAATPQGRNSPFR</sequence>
<protein>
    <submittedName>
        <fullName evidence="1">Uncharacterized protein</fullName>
    </submittedName>
</protein>